<evidence type="ECO:0000313" key="9">
    <source>
        <dbReference type="Proteomes" id="UP000248817"/>
    </source>
</evidence>
<dbReference type="PROSITE" id="PS00463">
    <property type="entry name" value="ZN2_CY6_FUNGAL_1"/>
    <property type="match status" value="1"/>
</dbReference>
<keyword evidence="5" id="KW-0539">Nucleus</keyword>
<evidence type="ECO:0000256" key="5">
    <source>
        <dbReference type="ARBA" id="ARBA00023242"/>
    </source>
</evidence>
<dbReference type="GO" id="GO:0000976">
    <property type="term" value="F:transcription cis-regulatory region binding"/>
    <property type="evidence" value="ECO:0007669"/>
    <property type="project" value="TreeGrafter"/>
</dbReference>
<dbReference type="Pfam" id="PF00172">
    <property type="entry name" value="Zn_clus"/>
    <property type="match status" value="1"/>
</dbReference>
<comment type="subcellular location">
    <subcellularLocation>
        <location evidence="1">Nucleus</location>
    </subcellularLocation>
</comment>
<evidence type="ECO:0000256" key="3">
    <source>
        <dbReference type="ARBA" id="ARBA00023125"/>
    </source>
</evidence>
<keyword evidence="4" id="KW-0804">Transcription</keyword>
<dbReference type="Gene3D" id="4.10.240.10">
    <property type="entry name" value="Zn(2)-C6 fungal-type DNA-binding domain"/>
    <property type="match status" value="1"/>
</dbReference>
<evidence type="ECO:0000259" key="7">
    <source>
        <dbReference type="PROSITE" id="PS50048"/>
    </source>
</evidence>
<evidence type="ECO:0000313" key="8">
    <source>
        <dbReference type="EMBL" id="PYI36090.1"/>
    </source>
</evidence>
<evidence type="ECO:0000256" key="1">
    <source>
        <dbReference type="ARBA" id="ARBA00004123"/>
    </source>
</evidence>
<dbReference type="PANTHER" id="PTHR37534:SF9">
    <property type="entry name" value="ZN(II)2CYS6 TRANSCRIPTION FACTOR (EUROFUNG)"/>
    <property type="match status" value="1"/>
</dbReference>
<dbReference type="Pfam" id="PF11951">
    <property type="entry name" value="Fungal_trans_2"/>
    <property type="match status" value="1"/>
</dbReference>
<dbReference type="EMBL" id="KZ825466">
    <property type="protein sequence ID" value="PYI36090.1"/>
    <property type="molecule type" value="Genomic_DNA"/>
</dbReference>
<dbReference type="GO" id="GO:0008270">
    <property type="term" value="F:zinc ion binding"/>
    <property type="evidence" value="ECO:0007669"/>
    <property type="project" value="InterPro"/>
</dbReference>
<dbReference type="InterPro" id="IPR021858">
    <property type="entry name" value="Fun_TF"/>
</dbReference>
<dbReference type="SMART" id="SM00066">
    <property type="entry name" value="GAL4"/>
    <property type="match status" value="1"/>
</dbReference>
<keyword evidence="9" id="KW-1185">Reference proteome</keyword>
<proteinExistence type="predicted"/>
<feature type="compositionally biased region" description="Low complexity" evidence="6">
    <location>
        <begin position="349"/>
        <end position="362"/>
    </location>
</feature>
<dbReference type="SUPFAM" id="SSF57701">
    <property type="entry name" value="Zn2/Cys6 DNA-binding domain"/>
    <property type="match status" value="1"/>
</dbReference>
<organism evidence="8 9">
    <name type="scientific">Aspergillus indologenus CBS 114.80</name>
    <dbReference type="NCBI Taxonomy" id="1450541"/>
    <lineage>
        <taxon>Eukaryota</taxon>
        <taxon>Fungi</taxon>
        <taxon>Dikarya</taxon>
        <taxon>Ascomycota</taxon>
        <taxon>Pezizomycotina</taxon>
        <taxon>Eurotiomycetes</taxon>
        <taxon>Eurotiomycetidae</taxon>
        <taxon>Eurotiales</taxon>
        <taxon>Aspergillaceae</taxon>
        <taxon>Aspergillus</taxon>
        <taxon>Aspergillus subgen. Circumdati</taxon>
    </lineage>
</organism>
<feature type="region of interest" description="Disordered" evidence="6">
    <location>
        <begin position="349"/>
        <end position="368"/>
    </location>
</feature>
<keyword evidence="3" id="KW-0238">DNA-binding</keyword>
<sequence length="611" mass="67945">MRSYFGCVTCRQRKVKCDEARPVCGPCVKASRNCVFSNNCIFRHSSVNDLCRDLGSGWFPQGPPIWVPIPSPLTFVQVIDPFADEELTSSVDERHHDHEPHPVVGSPSTIAAGEESIVPTPARSPVPPDQNGILTAVLIQHFQAAPGQWLDSFDSNAYYSIKVPIMAATRPMLRAAACALAAKHLHRLCQGDSVRISQLPHLRKTPLRWTIRAIDWKYQSVRLYDQAIHHLKEAIALGIPDDRREEMFAVVAILCMYELSDAPSTEWRAHLSALPFLYCGSPDAWSSTETLPDSLLHIPRSVFWSLYRQDCLSAFINETQTRLDLSDLILWRNFGLSISSYGHLLPPSTAPTTPAVPSASPSPRVPSPAPWLDEDTLSNALIWLTGKIINYITSGDGINPGDYESPPDQRPSFGTTQEDLLKRWQRLDFELRAWHDSLPASFAPCARTRLSLSTDAGPIARRPASEHHDADDSDGNNNNTTIDAIVFTVPMCAVTIQTYHMARILLLSNMPQEATAIRSTVTARLHNYRRIAGEVVRHAREVCGISLAGLPDAVLPHTVQPLFVAGQCFEGVPERRLVVDLLRRVECETAWATEYRVQDLRRQWAAGGALV</sequence>
<dbReference type="CDD" id="cd00067">
    <property type="entry name" value="GAL4"/>
    <property type="match status" value="1"/>
</dbReference>
<dbReference type="GO" id="GO:0000981">
    <property type="term" value="F:DNA-binding transcription factor activity, RNA polymerase II-specific"/>
    <property type="evidence" value="ECO:0007669"/>
    <property type="project" value="InterPro"/>
</dbReference>
<dbReference type="PROSITE" id="PS50048">
    <property type="entry name" value="ZN2_CY6_FUNGAL_2"/>
    <property type="match status" value="1"/>
</dbReference>
<evidence type="ECO:0000256" key="6">
    <source>
        <dbReference type="SAM" id="MobiDB-lite"/>
    </source>
</evidence>
<evidence type="ECO:0000256" key="2">
    <source>
        <dbReference type="ARBA" id="ARBA00023015"/>
    </source>
</evidence>
<feature type="domain" description="Zn(2)-C6 fungal-type" evidence="7">
    <location>
        <begin position="6"/>
        <end position="36"/>
    </location>
</feature>
<accession>A0A2V5J2D3</accession>
<dbReference type="GO" id="GO:0045944">
    <property type="term" value="P:positive regulation of transcription by RNA polymerase II"/>
    <property type="evidence" value="ECO:0007669"/>
    <property type="project" value="TreeGrafter"/>
</dbReference>
<reference evidence="8 9" key="1">
    <citation type="submission" date="2018-02" db="EMBL/GenBank/DDBJ databases">
        <title>The genomes of Aspergillus section Nigri reveals drivers in fungal speciation.</title>
        <authorList>
            <consortium name="DOE Joint Genome Institute"/>
            <person name="Vesth T.C."/>
            <person name="Nybo J."/>
            <person name="Theobald S."/>
            <person name="Brandl J."/>
            <person name="Frisvad J.C."/>
            <person name="Nielsen K.F."/>
            <person name="Lyhne E.K."/>
            <person name="Kogle M.E."/>
            <person name="Kuo A."/>
            <person name="Riley R."/>
            <person name="Clum A."/>
            <person name="Nolan M."/>
            <person name="Lipzen A."/>
            <person name="Salamov A."/>
            <person name="Henrissat B."/>
            <person name="Wiebenga A."/>
            <person name="De vries R.P."/>
            <person name="Grigoriev I.V."/>
            <person name="Mortensen U.H."/>
            <person name="Andersen M.R."/>
            <person name="Baker S.E."/>
        </authorList>
    </citation>
    <scope>NUCLEOTIDE SEQUENCE [LARGE SCALE GENOMIC DNA]</scope>
    <source>
        <strain evidence="8 9">CBS 114.80</strain>
    </source>
</reference>
<name>A0A2V5J2D3_9EURO</name>
<feature type="region of interest" description="Disordered" evidence="6">
    <location>
        <begin position="456"/>
        <end position="477"/>
    </location>
</feature>
<dbReference type="InterPro" id="IPR001138">
    <property type="entry name" value="Zn2Cys6_DnaBD"/>
</dbReference>
<protein>
    <recommendedName>
        <fullName evidence="7">Zn(2)-C6 fungal-type domain-containing protein</fullName>
    </recommendedName>
</protein>
<dbReference type="InterPro" id="IPR036864">
    <property type="entry name" value="Zn2-C6_fun-type_DNA-bd_sf"/>
</dbReference>
<dbReference type="PANTHER" id="PTHR37534">
    <property type="entry name" value="TRANSCRIPTIONAL ACTIVATOR PROTEIN UGA3"/>
    <property type="match status" value="1"/>
</dbReference>
<gene>
    <name evidence="8" type="ORF">BP00DRAFT_172369</name>
</gene>
<dbReference type="AlphaFoldDB" id="A0A2V5J2D3"/>
<evidence type="ECO:0000256" key="4">
    <source>
        <dbReference type="ARBA" id="ARBA00023163"/>
    </source>
</evidence>
<dbReference type="Proteomes" id="UP000248817">
    <property type="component" value="Unassembled WGS sequence"/>
</dbReference>
<keyword evidence="2" id="KW-0805">Transcription regulation</keyword>
<dbReference type="GO" id="GO:0005634">
    <property type="term" value="C:nucleus"/>
    <property type="evidence" value="ECO:0007669"/>
    <property type="project" value="UniProtKB-SubCell"/>
</dbReference>